<dbReference type="Pfam" id="PF03645">
    <property type="entry name" value="Tctex-1"/>
    <property type="match status" value="1"/>
</dbReference>
<keyword evidence="6" id="KW-0206">Cytoskeleton</keyword>
<keyword evidence="2" id="KW-0963">Cytoplasm</keyword>
<dbReference type="InterPro" id="IPR038586">
    <property type="entry name" value="Tctex-1-like_sf"/>
</dbReference>
<evidence type="ECO:0000256" key="6">
    <source>
        <dbReference type="ARBA" id="ARBA00023212"/>
    </source>
</evidence>
<evidence type="ECO:0000256" key="3">
    <source>
        <dbReference type="ARBA" id="ARBA00022701"/>
    </source>
</evidence>
<reference evidence="7 8" key="1">
    <citation type="submission" date="2016-10" db="EMBL/GenBank/DDBJ databases">
        <authorList>
            <person name="Cai Z."/>
        </authorList>
    </citation>
    <scope>NUCLEOTIDE SEQUENCE [LARGE SCALE GENOMIC DNA]</scope>
</reference>
<evidence type="ECO:0000256" key="2">
    <source>
        <dbReference type="ARBA" id="ARBA00022490"/>
    </source>
</evidence>
<keyword evidence="3" id="KW-0493">Microtubule</keyword>
<evidence type="ECO:0000256" key="4">
    <source>
        <dbReference type="ARBA" id="ARBA00023017"/>
    </source>
</evidence>
<proteinExistence type="predicted"/>
<organism evidence="7 8">
    <name type="scientific">Tetradesmus obliquus</name>
    <name type="common">Green alga</name>
    <name type="synonym">Acutodesmus obliquus</name>
    <dbReference type="NCBI Taxonomy" id="3088"/>
    <lineage>
        <taxon>Eukaryota</taxon>
        <taxon>Viridiplantae</taxon>
        <taxon>Chlorophyta</taxon>
        <taxon>core chlorophytes</taxon>
        <taxon>Chlorophyceae</taxon>
        <taxon>CS clade</taxon>
        <taxon>Sphaeropleales</taxon>
        <taxon>Scenedesmaceae</taxon>
        <taxon>Tetradesmus</taxon>
    </lineage>
</organism>
<evidence type="ECO:0000313" key="7">
    <source>
        <dbReference type="EMBL" id="SZX68916.1"/>
    </source>
</evidence>
<dbReference type="GO" id="GO:0005737">
    <property type="term" value="C:cytoplasm"/>
    <property type="evidence" value="ECO:0007669"/>
    <property type="project" value="TreeGrafter"/>
</dbReference>
<dbReference type="EMBL" id="FNXT01000890">
    <property type="protein sequence ID" value="SZX68916.1"/>
    <property type="molecule type" value="Genomic_DNA"/>
</dbReference>
<dbReference type="GO" id="GO:0005868">
    <property type="term" value="C:cytoplasmic dynein complex"/>
    <property type="evidence" value="ECO:0007669"/>
    <property type="project" value="TreeGrafter"/>
</dbReference>
<dbReference type="Gene3D" id="3.30.1140.40">
    <property type="entry name" value="Tctex-1"/>
    <property type="match status" value="1"/>
</dbReference>
<dbReference type="GO" id="GO:0005874">
    <property type="term" value="C:microtubule"/>
    <property type="evidence" value="ECO:0007669"/>
    <property type="project" value="UniProtKB-KW"/>
</dbReference>
<dbReference type="InterPro" id="IPR005334">
    <property type="entry name" value="Tctex-1-like"/>
</dbReference>
<evidence type="ECO:0000313" key="8">
    <source>
        <dbReference type="Proteomes" id="UP000256970"/>
    </source>
</evidence>
<dbReference type="CDD" id="cd21455">
    <property type="entry name" value="DLC-like_DYNLT1_DYNLT3"/>
    <property type="match status" value="1"/>
</dbReference>
<name>A0A383VWX4_TETOB</name>
<dbReference type="OrthoDB" id="10059120at2759"/>
<dbReference type="PANTHER" id="PTHR21255">
    <property type="entry name" value="T-COMPLEX-ASSOCIATED-TESTIS-EXPRESSED 1/ DYNEIN LIGHT CHAIN"/>
    <property type="match status" value="1"/>
</dbReference>
<dbReference type="Proteomes" id="UP000256970">
    <property type="component" value="Unassembled WGS sequence"/>
</dbReference>
<gene>
    <name evidence="7" type="ORF">BQ4739_LOCUS9228</name>
</gene>
<evidence type="ECO:0000256" key="5">
    <source>
        <dbReference type="ARBA" id="ARBA00023175"/>
    </source>
</evidence>
<comment type="subcellular location">
    <subcellularLocation>
        <location evidence="1">Cytoplasm</location>
        <location evidence="1">Cytoskeleton</location>
    </subcellularLocation>
</comment>
<evidence type="ECO:0000256" key="1">
    <source>
        <dbReference type="ARBA" id="ARBA00004245"/>
    </source>
</evidence>
<dbReference type="STRING" id="3088.A0A383VWX4"/>
<protein>
    <submittedName>
        <fullName evidence="7">Uncharacterized protein</fullName>
    </submittedName>
</protein>
<dbReference type="PANTHER" id="PTHR21255:SF4">
    <property type="entry name" value="DYNEIN LIGHT CHAIN TCTEX-TYPE"/>
    <property type="match status" value="1"/>
</dbReference>
<keyword evidence="4" id="KW-0243">Dynein</keyword>
<dbReference type="GO" id="GO:0007018">
    <property type="term" value="P:microtubule-based movement"/>
    <property type="evidence" value="ECO:0007669"/>
    <property type="project" value="TreeGrafter"/>
</dbReference>
<dbReference type="AlphaFoldDB" id="A0A383VWX4"/>
<dbReference type="FunFam" id="3.30.1140.40:FF:000001">
    <property type="entry name" value="Dynein light chain Tctex-type 1"/>
    <property type="match status" value="1"/>
</dbReference>
<keyword evidence="5" id="KW-0505">Motor protein</keyword>
<accession>A0A383VWX4</accession>
<dbReference type="GO" id="GO:0045505">
    <property type="term" value="F:dynein intermediate chain binding"/>
    <property type="evidence" value="ECO:0007669"/>
    <property type="project" value="TreeGrafter"/>
</dbReference>
<keyword evidence="8" id="KW-1185">Reference proteome</keyword>
<sequence>MEQGANVDEVGFAPDDVSNIIKESIDSVLQNQQYSEQKVSQWTSACLEGCMKRLTSLNKPYKYVVTCIIMQKTGAGLHTAASCYWDNTTDGSRTVRWENKTMYCITTVFGLAL</sequence>